<feature type="transmembrane region" description="Helical" evidence="1">
    <location>
        <begin position="12"/>
        <end position="41"/>
    </location>
</feature>
<evidence type="ECO:0000313" key="2">
    <source>
        <dbReference type="EMBL" id="RXI76766.1"/>
    </source>
</evidence>
<sequence length="459" mass="49599">MIVKNSERILLVLLVIISILNLALANQVALVLAIASLLVLIGGFHHLGTAFKWATGIFFILGLLIAGYEHFSLSMVINAVNSMDNLIVLLIVMQLFTVPIAVGRYQNSIVTLVNGKLPTNRGLFAFTMLITFLLSSILSMGTVPIIYSILGPTIKQRLGEKYNHFSSVAISRSFTLGTLWAPGAATIFLISTITHVPLQKLFVPSFILGLLGLLLALLIELHALPAKKNGKQIKSRGNTTRAMLQVFQIILAVVVLLVIAFTLIHLEIGEAMIDVTLAGLVVILFWLLALQVGDHDHQRTVKAGKEYLQSGLMRGGSLAPFFVAIGLFSNVFEHSQVSKIIGRFLTPYIAHLSWGALILVPLLVVILSLIGIHPLASVTLLGQVMMGINLPFNALAIALGLNIGSVLAYMMSPFAGIVVVIANILGTSPATVSLKWNGKYCVNLFILSIIFIIGYTLLV</sequence>
<evidence type="ECO:0000313" key="3">
    <source>
        <dbReference type="Proteomes" id="UP000290602"/>
    </source>
</evidence>
<feature type="transmembrane region" description="Helical" evidence="1">
    <location>
        <begin position="271"/>
        <end position="290"/>
    </location>
</feature>
<keyword evidence="1" id="KW-0812">Transmembrane</keyword>
<accession>A0A4Q0VFM5</accession>
<gene>
    <name evidence="2" type="ORF">DXH47_10120</name>
</gene>
<dbReference type="RefSeq" id="WP_129033190.1">
    <property type="nucleotide sequence ID" value="NZ_QXIL01000026.1"/>
</dbReference>
<feature type="transmembrane region" description="Helical" evidence="1">
    <location>
        <begin position="53"/>
        <end position="71"/>
    </location>
</feature>
<dbReference type="EMBL" id="QXIL01000026">
    <property type="protein sequence ID" value="RXI76766.1"/>
    <property type="molecule type" value="Genomic_DNA"/>
</dbReference>
<dbReference type="OrthoDB" id="5338334at2"/>
<feature type="transmembrane region" description="Helical" evidence="1">
    <location>
        <begin position="202"/>
        <end position="221"/>
    </location>
</feature>
<feature type="transmembrane region" description="Helical" evidence="1">
    <location>
        <begin position="352"/>
        <end position="372"/>
    </location>
</feature>
<reference evidence="2 3" key="1">
    <citation type="submission" date="2018-08" db="EMBL/GenBank/DDBJ databases">
        <title>Lactobacillus suantsai sp. nov., isolated from traditional fermented suan-tsai in Taiwan.</title>
        <authorList>
            <person name="Huang C.-H."/>
        </authorList>
    </citation>
    <scope>NUCLEOTIDE SEQUENCE [LARGE SCALE GENOMIC DNA]</scope>
    <source>
        <strain evidence="2 3">BCRC 12945</strain>
    </source>
</reference>
<feature type="transmembrane region" description="Helical" evidence="1">
    <location>
        <begin position="83"/>
        <end position="102"/>
    </location>
</feature>
<feature type="transmembrane region" description="Helical" evidence="1">
    <location>
        <begin position="407"/>
        <end position="428"/>
    </location>
</feature>
<keyword evidence="3" id="KW-1185">Reference proteome</keyword>
<dbReference type="AlphaFoldDB" id="A0A4Q0VFM5"/>
<evidence type="ECO:0008006" key="4">
    <source>
        <dbReference type="Google" id="ProtNLM"/>
    </source>
</evidence>
<feature type="transmembrane region" description="Helical" evidence="1">
    <location>
        <begin position="384"/>
        <end position="401"/>
    </location>
</feature>
<keyword evidence="1" id="KW-0472">Membrane</keyword>
<feature type="transmembrane region" description="Helical" evidence="1">
    <location>
        <begin position="311"/>
        <end position="332"/>
    </location>
</feature>
<keyword evidence="1" id="KW-1133">Transmembrane helix</keyword>
<organism evidence="2 3">
    <name type="scientific">Levilactobacillus suantsaii</name>
    <dbReference type="NCBI Taxonomy" id="2292255"/>
    <lineage>
        <taxon>Bacteria</taxon>
        <taxon>Bacillati</taxon>
        <taxon>Bacillota</taxon>
        <taxon>Bacilli</taxon>
        <taxon>Lactobacillales</taxon>
        <taxon>Lactobacillaceae</taxon>
        <taxon>Levilactobacillus</taxon>
    </lineage>
</organism>
<feature type="transmembrane region" description="Helical" evidence="1">
    <location>
        <begin position="440"/>
        <end position="458"/>
    </location>
</feature>
<evidence type="ECO:0000256" key="1">
    <source>
        <dbReference type="SAM" id="Phobius"/>
    </source>
</evidence>
<feature type="transmembrane region" description="Helical" evidence="1">
    <location>
        <begin position="242"/>
        <end position="265"/>
    </location>
</feature>
<feature type="transmembrane region" description="Helical" evidence="1">
    <location>
        <begin position="122"/>
        <end position="150"/>
    </location>
</feature>
<comment type="caution">
    <text evidence="2">The sequence shown here is derived from an EMBL/GenBank/DDBJ whole genome shotgun (WGS) entry which is preliminary data.</text>
</comment>
<protein>
    <recommendedName>
        <fullName evidence="4">Citrate transporter-like domain-containing protein</fullName>
    </recommendedName>
</protein>
<dbReference type="Proteomes" id="UP000290602">
    <property type="component" value="Unassembled WGS sequence"/>
</dbReference>
<feature type="transmembrane region" description="Helical" evidence="1">
    <location>
        <begin position="170"/>
        <end position="190"/>
    </location>
</feature>
<proteinExistence type="predicted"/>
<name>A0A4Q0VFM5_9LACO</name>